<sequence length="257" mass="27477">MVYQDVVQVLEGSLAFQAPDAADRLAAALGVDGALRGSLLQGAGSAASGLRAARLATRAWLARAWSNEALARGVQLARQRRPVQEVLPQYRKALELDGTNADAHVALGAALANCFHWQEAAAALRRALEIDPGHANGASYLRRVEAKALEAGVRLPLREPEDAARGEALDCLALAPDKGAQTPSADAGARPSLQASDERTDEAATASGDPSGASPVDPTDRRHSDEHVLGALQVVLRHRHEKKDKKRSRKEEKRHKR</sequence>
<dbReference type="Pfam" id="PF07719">
    <property type="entry name" value="TPR_2"/>
    <property type="match status" value="1"/>
</dbReference>
<feature type="compositionally biased region" description="Basic and acidic residues" evidence="4">
    <location>
        <begin position="218"/>
        <end position="228"/>
    </location>
</feature>
<keyword evidence="1" id="KW-0677">Repeat</keyword>
<comment type="caution">
    <text evidence="5">The sequence shown here is derived from an EMBL/GenBank/DDBJ whole genome shotgun (WGS) entry which is preliminary data.</text>
</comment>
<dbReference type="PANTHER" id="PTHR23184">
    <property type="entry name" value="TETRATRICOPEPTIDE REPEAT PROTEIN 14"/>
    <property type="match status" value="1"/>
</dbReference>
<organism evidence="5 6">
    <name type="scientific">Prototheca wickerhamii</name>
    <dbReference type="NCBI Taxonomy" id="3111"/>
    <lineage>
        <taxon>Eukaryota</taxon>
        <taxon>Viridiplantae</taxon>
        <taxon>Chlorophyta</taxon>
        <taxon>core chlorophytes</taxon>
        <taxon>Trebouxiophyceae</taxon>
        <taxon>Chlorellales</taxon>
        <taxon>Chlorellaceae</taxon>
        <taxon>Prototheca</taxon>
    </lineage>
</organism>
<dbReference type="SUPFAM" id="SSF48452">
    <property type="entry name" value="TPR-like"/>
    <property type="match status" value="1"/>
</dbReference>
<feature type="region of interest" description="Disordered" evidence="4">
    <location>
        <begin position="177"/>
        <end position="257"/>
    </location>
</feature>
<feature type="compositionally biased region" description="Basic residues" evidence="4">
    <location>
        <begin position="236"/>
        <end position="257"/>
    </location>
</feature>
<feature type="repeat" description="TPR" evidence="3">
    <location>
        <begin position="101"/>
        <end position="134"/>
    </location>
</feature>
<evidence type="ECO:0008006" key="7">
    <source>
        <dbReference type="Google" id="ProtNLM"/>
    </source>
</evidence>
<evidence type="ECO:0000256" key="2">
    <source>
        <dbReference type="ARBA" id="ARBA00022803"/>
    </source>
</evidence>
<evidence type="ECO:0000256" key="4">
    <source>
        <dbReference type="SAM" id="MobiDB-lite"/>
    </source>
</evidence>
<name>A0AAD9IIQ6_PROWI</name>
<evidence type="ECO:0000256" key="1">
    <source>
        <dbReference type="ARBA" id="ARBA00022737"/>
    </source>
</evidence>
<dbReference type="Gene3D" id="1.25.40.10">
    <property type="entry name" value="Tetratricopeptide repeat domain"/>
    <property type="match status" value="1"/>
</dbReference>
<keyword evidence="6" id="KW-1185">Reference proteome</keyword>
<dbReference type="PROSITE" id="PS50005">
    <property type="entry name" value="TPR"/>
    <property type="match status" value="1"/>
</dbReference>
<dbReference type="InterPro" id="IPR039190">
    <property type="entry name" value="TTC14"/>
</dbReference>
<dbReference type="PANTHER" id="PTHR23184:SF9">
    <property type="entry name" value="TETRATRICOPEPTIDE REPEAT PROTEIN 14"/>
    <property type="match status" value="1"/>
</dbReference>
<proteinExistence type="predicted"/>
<reference evidence="5" key="1">
    <citation type="submission" date="2021-01" db="EMBL/GenBank/DDBJ databases">
        <authorList>
            <person name="Eckstrom K.M.E."/>
        </authorList>
    </citation>
    <scope>NUCLEOTIDE SEQUENCE</scope>
    <source>
        <strain evidence="5">UVCC 0001</strain>
    </source>
</reference>
<evidence type="ECO:0000313" key="6">
    <source>
        <dbReference type="Proteomes" id="UP001255856"/>
    </source>
</evidence>
<gene>
    <name evidence="5" type="ORF">QBZ16_003727</name>
</gene>
<evidence type="ECO:0000256" key="3">
    <source>
        <dbReference type="PROSITE-ProRule" id="PRU00339"/>
    </source>
</evidence>
<dbReference type="Proteomes" id="UP001255856">
    <property type="component" value="Unassembled WGS sequence"/>
</dbReference>
<dbReference type="EMBL" id="JASFZW010000005">
    <property type="protein sequence ID" value="KAK2077859.1"/>
    <property type="molecule type" value="Genomic_DNA"/>
</dbReference>
<accession>A0AAD9IIQ6</accession>
<keyword evidence="2 3" id="KW-0802">TPR repeat</keyword>
<evidence type="ECO:0000313" key="5">
    <source>
        <dbReference type="EMBL" id="KAK2077859.1"/>
    </source>
</evidence>
<dbReference type="AlphaFoldDB" id="A0AAD9IIQ6"/>
<protein>
    <recommendedName>
        <fullName evidence="7">Tetratricopeptide repeat protein</fullName>
    </recommendedName>
</protein>
<dbReference type="InterPro" id="IPR011990">
    <property type="entry name" value="TPR-like_helical_dom_sf"/>
</dbReference>
<dbReference type="InterPro" id="IPR013105">
    <property type="entry name" value="TPR_2"/>
</dbReference>
<dbReference type="InterPro" id="IPR019734">
    <property type="entry name" value="TPR_rpt"/>
</dbReference>